<dbReference type="AlphaFoldDB" id="A0A8H7A7B4"/>
<protein>
    <submittedName>
        <fullName evidence="1">Uncharacterized protein</fullName>
    </submittedName>
</protein>
<keyword evidence="2" id="KW-1185">Reference proteome</keyword>
<organism evidence="1 2">
    <name type="scientific">Endocarpon pusillum</name>
    <dbReference type="NCBI Taxonomy" id="364733"/>
    <lineage>
        <taxon>Eukaryota</taxon>
        <taxon>Fungi</taxon>
        <taxon>Dikarya</taxon>
        <taxon>Ascomycota</taxon>
        <taxon>Pezizomycotina</taxon>
        <taxon>Eurotiomycetes</taxon>
        <taxon>Chaetothyriomycetidae</taxon>
        <taxon>Verrucariales</taxon>
        <taxon>Verrucariaceae</taxon>
        <taxon>Endocarpon</taxon>
    </lineage>
</organism>
<accession>A0A8H7A7B4</accession>
<dbReference type="Proteomes" id="UP000606974">
    <property type="component" value="Unassembled WGS sequence"/>
</dbReference>
<evidence type="ECO:0000313" key="2">
    <source>
        <dbReference type="Proteomes" id="UP000606974"/>
    </source>
</evidence>
<comment type="caution">
    <text evidence="1">The sequence shown here is derived from an EMBL/GenBank/DDBJ whole genome shotgun (WGS) entry which is preliminary data.</text>
</comment>
<evidence type="ECO:0000313" key="1">
    <source>
        <dbReference type="EMBL" id="KAF7502279.1"/>
    </source>
</evidence>
<name>A0A8H7A7B4_9EURO</name>
<gene>
    <name evidence="1" type="ORF">GJ744_006180</name>
</gene>
<dbReference type="EMBL" id="JAACFV010000279">
    <property type="protein sequence ID" value="KAF7502279.1"/>
    <property type="molecule type" value="Genomic_DNA"/>
</dbReference>
<sequence length="90" mass="9986">MHLRQALPKRELRLVRKLVLRLVLKLLKSPTSSLSPPETTTQIVVKVTSISSALSRWGISLVLQAPTNIVPLQQTGESISHTYWSTNSIA</sequence>
<reference evidence="1" key="1">
    <citation type="submission" date="2020-02" db="EMBL/GenBank/DDBJ databases">
        <authorList>
            <person name="Palmer J.M."/>
        </authorList>
    </citation>
    <scope>NUCLEOTIDE SEQUENCE</scope>
    <source>
        <strain evidence="1">EPUS1.4</strain>
        <tissue evidence="1">Thallus</tissue>
    </source>
</reference>
<proteinExistence type="predicted"/>